<accession>A0A4Q9GBT5</accession>
<evidence type="ECO:0000313" key="3">
    <source>
        <dbReference type="Proteomes" id="UP000291613"/>
    </source>
</evidence>
<protein>
    <submittedName>
        <fullName evidence="2">Glycosyltransferase family 1 protein</fullName>
    </submittedName>
</protein>
<keyword evidence="3" id="KW-1185">Reference proteome</keyword>
<evidence type="ECO:0000313" key="2">
    <source>
        <dbReference type="EMBL" id="TBN48610.1"/>
    </source>
</evidence>
<dbReference type="OrthoDB" id="9801573at2"/>
<dbReference type="SUPFAM" id="SSF53756">
    <property type="entry name" value="UDP-Glycosyltransferase/glycogen phosphorylase"/>
    <property type="match status" value="1"/>
</dbReference>
<feature type="domain" description="Glycosyl transferase family 1" evidence="1">
    <location>
        <begin position="318"/>
        <end position="471"/>
    </location>
</feature>
<dbReference type="Proteomes" id="UP000291613">
    <property type="component" value="Unassembled WGS sequence"/>
</dbReference>
<proteinExistence type="predicted"/>
<dbReference type="Gene3D" id="3.40.50.2000">
    <property type="entry name" value="Glycogen Phosphorylase B"/>
    <property type="match status" value="2"/>
</dbReference>
<keyword evidence="2" id="KW-0808">Transferase</keyword>
<organism evidence="2 3">
    <name type="scientific">Hansschlegelia quercus</name>
    <dbReference type="NCBI Taxonomy" id="2528245"/>
    <lineage>
        <taxon>Bacteria</taxon>
        <taxon>Pseudomonadati</taxon>
        <taxon>Pseudomonadota</taxon>
        <taxon>Alphaproteobacteria</taxon>
        <taxon>Hyphomicrobiales</taxon>
        <taxon>Methylopilaceae</taxon>
        <taxon>Hansschlegelia</taxon>
    </lineage>
</organism>
<dbReference type="CDD" id="cd03801">
    <property type="entry name" value="GT4_PimA-like"/>
    <property type="match status" value="1"/>
</dbReference>
<evidence type="ECO:0000259" key="1">
    <source>
        <dbReference type="Pfam" id="PF00534"/>
    </source>
</evidence>
<gene>
    <name evidence="2" type="ORF">EYR15_13540</name>
</gene>
<dbReference type="AlphaFoldDB" id="A0A4Q9GBT5"/>
<dbReference type="PANTHER" id="PTHR12526">
    <property type="entry name" value="GLYCOSYLTRANSFERASE"/>
    <property type="match status" value="1"/>
</dbReference>
<sequence>MPSVRAVLAGRFPAARRNPAPQDHRLRHGRRGPLRGRRPVIAVLPDLPKREILVVSDRYPPDIAGGAELSLHLMLREPALRKRVLVATFDRAVRKPTLRRFEGVHIIALPAPAAWPLHRLSQAKVDAMKKWPLGFKWAPFVLEAAIGLLRAPVSQVGALALWIAGSPPGGPAMDKRATAESGAPAALRAIIDRVGPKLVHADNARAIVMAAAALSDRDTPMMAVVRDHRFTRAAFDQTQNAGLAVDWKGATADRLANDALSYRQDALRRARLVVATSRHLEQTLTAVATPGTLSREALVPAPPTPPRPSLVQPHIFSVLLVGSVNPGKGQAHLFEALPQLLAIAPNVQIDVAGDGRDIAKLKELAAQHSATDQVRLHDHVSRDRLYALYAASDAVALPTLWDEPFGRAPLEAGSVGKPVVAYASGGLVETVTDGDNGFLIPTGDRDAFIGALAKLAADPELRARMGEAGRGRAVGYEPARIAEALSNLWAKAMA</sequence>
<dbReference type="EMBL" id="SIUB01000007">
    <property type="protein sequence ID" value="TBN48610.1"/>
    <property type="molecule type" value="Genomic_DNA"/>
</dbReference>
<name>A0A4Q9GBT5_9HYPH</name>
<dbReference type="GO" id="GO:0016757">
    <property type="term" value="F:glycosyltransferase activity"/>
    <property type="evidence" value="ECO:0007669"/>
    <property type="project" value="InterPro"/>
</dbReference>
<dbReference type="PANTHER" id="PTHR12526:SF635">
    <property type="entry name" value="GLYCOSYL TRANSFERASE GROUP 1"/>
    <property type="match status" value="1"/>
</dbReference>
<dbReference type="Pfam" id="PF00534">
    <property type="entry name" value="Glycos_transf_1"/>
    <property type="match status" value="1"/>
</dbReference>
<comment type="caution">
    <text evidence="2">The sequence shown here is derived from an EMBL/GenBank/DDBJ whole genome shotgun (WGS) entry which is preliminary data.</text>
</comment>
<dbReference type="InterPro" id="IPR001296">
    <property type="entry name" value="Glyco_trans_1"/>
</dbReference>
<reference evidence="2 3" key="1">
    <citation type="submission" date="2019-02" db="EMBL/GenBank/DDBJ databases">
        <title>Hansschlegelia quercus sp. nov., a novel methylotrophic bacterium from buds of oak (Quercus robur L.).</title>
        <authorList>
            <person name="Agafonova N.V."/>
            <person name="Kaparullina E.N."/>
            <person name="Grouzdev D.S."/>
            <person name="Doronina N.V."/>
        </authorList>
    </citation>
    <scope>NUCLEOTIDE SEQUENCE [LARGE SCALE GENOMIC DNA]</scope>
    <source>
        <strain evidence="2 3">Dub</strain>
    </source>
</reference>